<accession>A0ABY9WQX7</accession>
<gene>
    <name evidence="2" type="ORF">F0U60_04115</name>
</gene>
<dbReference type="Pfam" id="PF00891">
    <property type="entry name" value="Methyltransf_2"/>
    <property type="match status" value="1"/>
</dbReference>
<dbReference type="InterPro" id="IPR029063">
    <property type="entry name" value="SAM-dependent_MTases_sf"/>
</dbReference>
<evidence type="ECO:0000313" key="3">
    <source>
        <dbReference type="Proteomes" id="UP001611383"/>
    </source>
</evidence>
<reference evidence="2 3" key="1">
    <citation type="submission" date="2019-08" db="EMBL/GenBank/DDBJ databases">
        <title>Archangium and Cystobacter genomes.</title>
        <authorList>
            <person name="Chen I.-C.K."/>
            <person name="Wielgoss S."/>
        </authorList>
    </citation>
    <scope>NUCLEOTIDE SEQUENCE [LARGE SCALE GENOMIC DNA]</scope>
    <source>
        <strain evidence="2 3">Cbm 6</strain>
    </source>
</reference>
<dbReference type="GO" id="GO:0008168">
    <property type="term" value="F:methyltransferase activity"/>
    <property type="evidence" value="ECO:0007669"/>
    <property type="project" value="UniProtKB-KW"/>
</dbReference>
<dbReference type="PANTHER" id="PTHR43712:SF2">
    <property type="entry name" value="O-METHYLTRANSFERASE CICE"/>
    <property type="match status" value="1"/>
</dbReference>
<keyword evidence="2" id="KW-0808">Transferase</keyword>
<dbReference type="Proteomes" id="UP001611383">
    <property type="component" value="Chromosome"/>
</dbReference>
<dbReference type="CDD" id="cd02440">
    <property type="entry name" value="AdoMet_MTases"/>
    <property type="match status" value="1"/>
</dbReference>
<dbReference type="PANTHER" id="PTHR43712">
    <property type="entry name" value="PUTATIVE (AFU_ORTHOLOGUE AFUA_4G14580)-RELATED"/>
    <property type="match status" value="1"/>
</dbReference>
<evidence type="ECO:0000259" key="1">
    <source>
        <dbReference type="Pfam" id="PF00891"/>
    </source>
</evidence>
<proteinExistence type="predicted"/>
<dbReference type="EMBL" id="CP043494">
    <property type="protein sequence ID" value="WNG43371.1"/>
    <property type="molecule type" value="Genomic_DNA"/>
</dbReference>
<name>A0ABY9WQX7_9BACT</name>
<evidence type="ECO:0000313" key="2">
    <source>
        <dbReference type="EMBL" id="WNG43371.1"/>
    </source>
</evidence>
<keyword evidence="3" id="KW-1185">Reference proteome</keyword>
<dbReference type="Gene3D" id="3.40.50.150">
    <property type="entry name" value="Vaccinia Virus protein VP39"/>
    <property type="match status" value="1"/>
</dbReference>
<sequence length="336" mass="35923">MNNLTHSGAQKSSAQTITGRAILLEIGAKLGIVDSFLTNKEISIADVAKSTGIQASWISAYYAALAHAGLAVPGPKVSNEITHYVAPPDLQQSINDVGYVLWGLGSCAPLIANAHHFVKNLPSAAETYVRDGEHVARTSRWMGEQDFYPQAEAAITASRPKKIVDLGSGTCGLLLRCLRKLPEAQGVGIDLSHSACVKARSIVQAAGMENRVSVIEAPIQSLIDNPAPLEGAEIIHGGFVFHDLMPDEEATLNALLKTFRRTAPNGALLVVDAVPYGPNPDEHAFSAAFTFLHSHFMGRRLQPESEWKERLSAAGYTRVDVAPLGISGGRIFTARA</sequence>
<dbReference type="SUPFAM" id="SSF53335">
    <property type="entry name" value="S-adenosyl-L-methionine-dependent methyltransferases"/>
    <property type="match status" value="1"/>
</dbReference>
<organism evidence="2 3">
    <name type="scientific">Archangium minus</name>
    <dbReference type="NCBI Taxonomy" id="83450"/>
    <lineage>
        <taxon>Bacteria</taxon>
        <taxon>Pseudomonadati</taxon>
        <taxon>Myxococcota</taxon>
        <taxon>Myxococcia</taxon>
        <taxon>Myxococcales</taxon>
        <taxon>Cystobacterineae</taxon>
        <taxon>Archangiaceae</taxon>
        <taxon>Archangium</taxon>
    </lineage>
</organism>
<dbReference type="GO" id="GO:0032259">
    <property type="term" value="P:methylation"/>
    <property type="evidence" value="ECO:0007669"/>
    <property type="project" value="UniProtKB-KW"/>
</dbReference>
<feature type="domain" description="O-methyltransferase C-terminal" evidence="1">
    <location>
        <begin position="160"/>
        <end position="316"/>
    </location>
</feature>
<keyword evidence="2" id="KW-0489">Methyltransferase</keyword>
<dbReference type="InterPro" id="IPR001077">
    <property type="entry name" value="COMT_C"/>
</dbReference>
<protein>
    <submittedName>
        <fullName evidence="2">Methyltransferase domain-containing protein</fullName>
    </submittedName>
</protein>